<proteinExistence type="predicted"/>
<gene>
    <name evidence="2" type="ORF">GCM10010123_19940</name>
</gene>
<feature type="domain" description="CD-NTase-associated protein 12/Pycsar effector protein TIR" evidence="1">
    <location>
        <begin position="128"/>
        <end position="245"/>
    </location>
</feature>
<dbReference type="AlphaFoldDB" id="A0A8J3B294"/>
<dbReference type="InterPro" id="IPR019302">
    <property type="entry name" value="CAP12/PCTIR_TIR_dom"/>
</dbReference>
<reference evidence="2" key="1">
    <citation type="journal article" date="2014" name="Int. J. Syst. Evol. Microbiol.">
        <title>Complete genome sequence of Corynebacterium casei LMG S-19264T (=DSM 44701T), isolated from a smear-ripened cheese.</title>
        <authorList>
            <consortium name="US DOE Joint Genome Institute (JGI-PGF)"/>
            <person name="Walter F."/>
            <person name="Albersmeier A."/>
            <person name="Kalinowski J."/>
            <person name="Ruckert C."/>
        </authorList>
    </citation>
    <scope>NUCLEOTIDE SEQUENCE</scope>
    <source>
        <strain evidence="2">JCM 3090</strain>
    </source>
</reference>
<accession>A0A8J3B294</accession>
<organism evidence="2 3">
    <name type="scientific">Pilimelia anulata</name>
    <dbReference type="NCBI Taxonomy" id="53371"/>
    <lineage>
        <taxon>Bacteria</taxon>
        <taxon>Bacillati</taxon>
        <taxon>Actinomycetota</taxon>
        <taxon>Actinomycetes</taxon>
        <taxon>Micromonosporales</taxon>
        <taxon>Micromonosporaceae</taxon>
        <taxon>Pilimelia</taxon>
    </lineage>
</organism>
<reference evidence="2" key="2">
    <citation type="submission" date="2020-09" db="EMBL/GenBank/DDBJ databases">
        <authorList>
            <person name="Sun Q."/>
            <person name="Ohkuma M."/>
        </authorList>
    </citation>
    <scope>NUCLEOTIDE SEQUENCE</scope>
    <source>
        <strain evidence="2">JCM 3090</strain>
    </source>
</reference>
<protein>
    <recommendedName>
        <fullName evidence="1">CD-NTase-associated protein 12/Pycsar effector protein TIR domain-containing protein</fullName>
    </recommendedName>
</protein>
<keyword evidence="3" id="KW-1185">Reference proteome</keyword>
<evidence type="ECO:0000313" key="2">
    <source>
        <dbReference type="EMBL" id="GGJ90134.1"/>
    </source>
</evidence>
<dbReference type="GO" id="GO:0050135">
    <property type="term" value="F:NADP+ nucleosidase activity"/>
    <property type="evidence" value="ECO:0007669"/>
    <property type="project" value="InterPro"/>
</dbReference>
<name>A0A8J3B294_9ACTN</name>
<comment type="caution">
    <text evidence="2">The sequence shown here is derived from an EMBL/GenBank/DDBJ whole genome shotgun (WGS) entry which is preliminary data.</text>
</comment>
<dbReference type="Proteomes" id="UP000649739">
    <property type="component" value="Unassembled WGS sequence"/>
</dbReference>
<sequence length="272" mass="30001">MVPADQLRQEVDERLARGQELVDGPTGDESALRERRQEYYTWTEYNEALLRRSFDITEPADEYSRGLGIGFIGGAPDPLPVRWKELCDDIAGKMRRLRSLQERLPLFSQHPDATLTVPAPVASLGTDVFIVHGHDGETKVAVARFLSKLLGREPVILHEQADRGRTIIEKFEAHANNVGSAIVLLTGDDEGGAVGRPPQRRARQNVVLELGFFLAKLGRERVVILHEPGVELPSDILGVLYVPLDAGGAWRNAVARELQAAGMQVDLAALLH</sequence>
<evidence type="ECO:0000259" key="1">
    <source>
        <dbReference type="Pfam" id="PF10137"/>
    </source>
</evidence>
<dbReference type="Pfam" id="PF10137">
    <property type="entry name" value="CAP12-PCTIR_TIR"/>
    <property type="match status" value="1"/>
</dbReference>
<dbReference type="RefSeq" id="WP_229783474.1">
    <property type="nucleotide sequence ID" value="NZ_BMQB01000003.1"/>
</dbReference>
<dbReference type="EMBL" id="BMQB01000003">
    <property type="protein sequence ID" value="GGJ90134.1"/>
    <property type="molecule type" value="Genomic_DNA"/>
</dbReference>
<evidence type="ECO:0000313" key="3">
    <source>
        <dbReference type="Proteomes" id="UP000649739"/>
    </source>
</evidence>